<gene>
    <name evidence="1" type="ORF">C0Q70_14132</name>
</gene>
<sequence>MESEYSMDLESFSAGCAEKLFESHFATACSTFSAAGSESLDTELAEAARMAYESGTITPLVKQELRLVIQTRRLSQGKDELRVAFSAPCSHQVTTDI</sequence>
<reference evidence="1 2" key="1">
    <citation type="submission" date="2018-04" db="EMBL/GenBank/DDBJ databases">
        <title>The genome of golden apple snail Pomacea canaliculata provides insight into stress tolerance and invasive adaptation.</title>
        <authorList>
            <person name="Liu C."/>
            <person name="Liu B."/>
            <person name="Ren Y."/>
            <person name="Zhang Y."/>
            <person name="Wang H."/>
            <person name="Li S."/>
            <person name="Jiang F."/>
            <person name="Yin L."/>
            <person name="Zhang G."/>
            <person name="Qian W."/>
            <person name="Fan W."/>
        </authorList>
    </citation>
    <scope>NUCLEOTIDE SEQUENCE [LARGE SCALE GENOMIC DNA]</scope>
    <source>
        <strain evidence="1">SZHN2017</strain>
        <tissue evidence="1">Muscle</tissue>
    </source>
</reference>
<protein>
    <submittedName>
        <fullName evidence="1">Uncharacterized protein</fullName>
    </submittedName>
</protein>
<dbReference type="AlphaFoldDB" id="A0A2T7NZ61"/>
<organism evidence="1 2">
    <name type="scientific">Pomacea canaliculata</name>
    <name type="common">Golden apple snail</name>
    <dbReference type="NCBI Taxonomy" id="400727"/>
    <lineage>
        <taxon>Eukaryota</taxon>
        <taxon>Metazoa</taxon>
        <taxon>Spiralia</taxon>
        <taxon>Lophotrochozoa</taxon>
        <taxon>Mollusca</taxon>
        <taxon>Gastropoda</taxon>
        <taxon>Caenogastropoda</taxon>
        <taxon>Architaenioglossa</taxon>
        <taxon>Ampullarioidea</taxon>
        <taxon>Ampullariidae</taxon>
        <taxon>Pomacea</taxon>
    </lineage>
</organism>
<name>A0A2T7NZ61_POMCA</name>
<dbReference type="OrthoDB" id="6065105at2759"/>
<dbReference type="Proteomes" id="UP000245119">
    <property type="component" value="Linkage Group LG8"/>
</dbReference>
<proteinExistence type="predicted"/>
<keyword evidence="2" id="KW-1185">Reference proteome</keyword>
<evidence type="ECO:0000313" key="2">
    <source>
        <dbReference type="Proteomes" id="UP000245119"/>
    </source>
</evidence>
<dbReference type="EMBL" id="PZQS01000008">
    <property type="protein sequence ID" value="PVD26455.1"/>
    <property type="molecule type" value="Genomic_DNA"/>
</dbReference>
<evidence type="ECO:0000313" key="1">
    <source>
        <dbReference type="EMBL" id="PVD26455.1"/>
    </source>
</evidence>
<accession>A0A2T7NZ61</accession>
<comment type="caution">
    <text evidence="1">The sequence shown here is derived from an EMBL/GenBank/DDBJ whole genome shotgun (WGS) entry which is preliminary data.</text>
</comment>